<dbReference type="Pfam" id="PF16328">
    <property type="entry name" value="DUF4961"/>
    <property type="match status" value="1"/>
</dbReference>
<reference evidence="2" key="1">
    <citation type="journal article" date="2019" name="Int. J. Syst. Evol. Microbiol.">
        <title>The Global Catalogue of Microorganisms (GCM) 10K type strain sequencing project: providing services to taxonomists for standard genome sequencing and annotation.</title>
        <authorList>
            <consortium name="The Broad Institute Genomics Platform"/>
            <consortium name="The Broad Institute Genome Sequencing Center for Infectious Disease"/>
            <person name="Wu L."/>
            <person name="Ma J."/>
        </authorList>
    </citation>
    <scope>NUCLEOTIDE SEQUENCE [LARGE SCALE GENOMIC DNA]</scope>
    <source>
        <strain evidence="2">KCTC 42247</strain>
    </source>
</reference>
<protein>
    <submittedName>
        <fullName evidence="1">DUF4961 domain-containing protein</fullName>
    </submittedName>
</protein>
<comment type="caution">
    <text evidence="1">The sequence shown here is derived from an EMBL/GenBank/DDBJ whole genome shotgun (WGS) entry which is preliminary data.</text>
</comment>
<sequence length="334" mass="37108">MKIVRKICLRTHRMGKWLIIALCSTLIVCCVFLDSVDQASSVEAGEVFEATLTARVNSAQERNNVRFVIGVLLPRSWQAAGNTTITYTSDFGNGDFVQIPSSVRAPNSGNNLPWSGALMNKFGIGPNLIDDMEWVVFWTREQYNIVNGDNVEIDAKISIRSGSQNMRFKVGYFVGSSEDGLNDFLGGPGALYKSMFSSCFEVTDGEGDIIDFCNPPQTFLTPFRSSDNDILTLTFDREIIPGPLGDDIFLCATAELADGTFKEVCLQKESNRLTLVEGLRGRFDITFWPRQHFALAEGESIVRLNYFFTDASGAIRVGYANSPDEPFTHTFRCD</sequence>
<keyword evidence="2" id="KW-1185">Reference proteome</keyword>
<gene>
    <name evidence="1" type="ORF">ACFSQ6_03045</name>
</gene>
<organism evidence="1 2">
    <name type="scientific">Sphingobacterium populi</name>
    <dbReference type="NCBI Taxonomy" id="1812824"/>
    <lineage>
        <taxon>Bacteria</taxon>
        <taxon>Pseudomonadati</taxon>
        <taxon>Bacteroidota</taxon>
        <taxon>Sphingobacteriia</taxon>
        <taxon>Sphingobacteriales</taxon>
        <taxon>Sphingobacteriaceae</taxon>
        <taxon>Sphingobacterium</taxon>
    </lineage>
</organism>
<name>A0ABW5UB47_9SPHI</name>
<accession>A0ABW5UB47</accession>
<dbReference type="RefSeq" id="WP_082784939.1">
    <property type="nucleotide sequence ID" value="NZ_JBHUMB010000005.1"/>
</dbReference>
<evidence type="ECO:0000313" key="2">
    <source>
        <dbReference type="Proteomes" id="UP001597418"/>
    </source>
</evidence>
<proteinExistence type="predicted"/>
<dbReference type="Proteomes" id="UP001597418">
    <property type="component" value="Unassembled WGS sequence"/>
</dbReference>
<dbReference type="EMBL" id="JBHUMB010000005">
    <property type="protein sequence ID" value="MFD2742361.1"/>
    <property type="molecule type" value="Genomic_DNA"/>
</dbReference>
<evidence type="ECO:0000313" key="1">
    <source>
        <dbReference type="EMBL" id="MFD2742361.1"/>
    </source>
</evidence>
<dbReference type="InterPro" id="IPR032522">
    <property type="entry name" value="DUF4961"/>
</dbReference>